<accession>A0A4Q9Q0P7</accession>
<evidence type="ECO:0000313" key="1">
    <source>
        <dbReference type="EMBL" id="TBU60703.1"/>
    </source>
</evidence>
<name>A0A4Q9Q0P7_9APHY</name>
<protein>
    <submittedName>
        <fullName evidence="1">Uncharacterized protein</fullName>
    </submittedName>
</protein>
<proteinExistence type="predicted"/>
<dbReference type="AlphaFoldDB" id="A0A4Q9Q0P7"/>
<organism evidence="1 2">
    <name type="scientific">Dichomitus squalens</name>
    <dbReference type="NCBI Taxonomy" id="114155"/>
    <lineage>
        <taxon>Eukaryota</taxon>
        <taxon>Fungi</taxon>
        <taxon>Dikarya</taxon>
        <taxon>Basidiomycota</taxon>
        <taxon>Agaricomycotina</taxon>
        <taxon>Agaricomycetes</taxon>
        <taxon>Polyporales</taxon>
        <taxon>Polyporaceae</taxon>
        <taxon>Dichomitus</taxon>
    </lineage>
</organism>
<dbReference type="EMBL" id="ML145103">
    <property type="protein sequence ID" value="TBU60703.1"/>
    <property type="molecule type" value="Genomic_DNA"/>
</dbReference>
<evidence type="ECO:0000313" key="2">
    <source>
        <dbReference type="Proteomes" id="UP000292082"/>
    </source>
</evidence>
<sequence>MNYAFFCQFWTGRSSLCQLVVDALHSPFFARYGGSSIKVPMAALLEVFNTTRRRSLGPPVSLQSTVLVRQNVLACADSTVTDAYTALFADDSAGQRQTYTAAADIPHSMSRQLTAMS</sequence>
<reference evidence="1 2" key="1">
    <citation type="submission" date="2019-01" db="EMBL/GenBank/DDBJ databases">
        <title>Draft genome sequences of three monokaryotic isolates of the white-rot basidiomycete fungus Dichomitus squalens.</title>
        <authorList>
            <consortium name="DOE Joint Genome Institute"/>
            <person name="Lopez S.C."/>
            <person name="Andreopoulos B."/>
            <person name="Pangilinan J."/>
            <person name="Lipzen A."/>
            <person name="Riley R."/>
            <person name="Ahrendt S."/>
            <person name="Ng V."/>
            <person name="Barry K."/>
            <person name="Daum C."/>
            <person name="Grigoriev I.V."/>
            <person name="Hilden K.S."/>
            <person name="Makela M.R."/>
            <person name="de Vries R.P."/>
        </authorList>
    </citation>
    <scope>NUCLEOTIDE SEQUENCE [LARGE SCALE GENOMIC DNA]</scope>
    <source>
        <strain evidence="1 2">CBS 464.89</strain>
    </source>
</reference>
<dbReference type="Proteomes" id="UP000292082">
    <property type="component" value="Unassembled WGS sequence"/>
</dbReference>
<keyword evidence="2" id="KW-1185">Reference proteome</keyword>
<gene>
    <name evidence="1" type="ORF">BD310DRAFT_922506</name>
</gene>